<dbReference type="AlphaFoldDB" id="U5JAY1"/>
<sequence>MGVPTMATILSAQVTQIVPRFCAKSPLGIFTALSRAMSIKVGDEIPSVDLYEETPANTVNLRDVSAGRKVLVFAVPGAFTPGCSKTHLPGYIKQAEEPKSKGINEIICVAVNDPFVMNAWGENNKVSNKIRMLADTNAEFTKAIGLEQELAVLGGLRSKRYSMVVEDGKVTQLNVEPDGKGLTCSLAENMLAKL</sequence>
<dbReference type="SUPFAM" id="SSF52833">
    <property type="entry name" value="Thioredoxin-like"/>
    <property type="match status" value="1"/>
</dbReference>
<dbReference type="PROSITE" id="PS51352">
    <property type="entry name" value="THIOREDOXIN_2"/>
    <property type="match status" value="1"/>
</dbReference>
<dbReference type="InterPro" id="IPR013766">
    <property type="entry name" value="Thioredoxin_domain"/>
</dbReference>
<dbReference type="GO" id="GO:0005777">
    <property type="term" value="C:peroxisome"/>
    <property type="evidence" value="ECO:0007669"/>
    <property type="project" value="TreeGrafter"/>
</dbReference>
<dbReference type="GO" id="GO:0008379">
    <property type="term" value="F:thioredoxin peroxidase activity"/>
    <property type="evidence" value="ECO:0007669"/>
    <property type="project" value="InterPro"/>
</dbReference>
<keyword evidence="5 9" id="KW-0560">Oxidoreductase</keyword>
<dbReference type="FunFam" id="3.40.30.10:FF:000020">
    <property type="entry name" value="Peroxiredoxin"/>
    <property type="match status" value="1"/>
</dbReference>
<evidence type="ECO:0000313" key="11">
    <source>
        <dbReference type="EMBL" id="AGJ03548.1"/>
    </source>
</evidence>
<evidence type="ECO:0000256" key="8">
    <source>
        <dbReference type="PIRSR" id="PIRSR637944-1"/>
    </source>
</evidence>
<keyword evidence="3 9" id="KW-0575">Peroxidase</keyword>
<dbReference type="GO" id="GO:0005739">
    <property type="term" value="C:mitochondrion"/>
    <property type="evidence" value="ECO:0007669"/>
    <property type="project" value="TreeGrafter"/>
</dbReference>
<dbReference type="InterPro" id="IPR037944">
    <property type="entry name" value="PRX5-like"/>
</dbReference>
<dbReference type="GO" id="GO:0045454">
    <property type="term" value="P:cell redox homeostasis"/>
    <property type="evidence" value="ECO:0007669"/>
    <property type="project" value="TreeGrafter"/>
</dbReference>
<proteinExistence type="evidence at transcript level"/>
<dbReference type="GO" id="GO:0042744">
    <property type="term" value="P:hydrogen peroxide catabolic process"/>
    <property type="evidence" value="ECO:0007669"/>
    <property type="project" value="TreeGrafter"/>
</dbReference>
<evidence type="ECO:0000259" key="10">
    <source>
        <dbReference type="PROSITE" id="PS51352"/>
    </source>
</evidence>
<dbReference type="PANTHER" id="PTHR10430:SF16">
    <property type="entry name" value="PEROXIREDOXIN-5, MITOCHONDRIAL"/>
    <property type="match status" value="1"/>
</dbReference>
<evidence type="ECO:0000256" key="9">
    <source>
        <dbReference type="RuleBase" id="RU366011"/>
    </source>
</evidence>
<feature type="active site" description="Cysteine sulfenic acid (-SOH) intermediate" evidence="8">
    <location>
        <position position="83"/>
    </location>
</feature>
<dbReference type="Pfam" id="PF08534">
    <property type="entry name" value="Redoxin"/>
    <property type="match status" value="1"/>
</dbReference>
<evidence type="ECO:0000256" key="7">
    <source>
        <dbReference type="ARBA" id="ARBA00049091"/>
    </source>
</evidence>
<dbReference type="EC" id="1.11.1.24" evidence="9"/>
<reference evidence="11" key="1">
    <citation type="journal article" date="2013" name="Mol. Biol. Rep.">
        <title>cDNA cloning, characterization and expression analysis of peroxiredoxin 5 gene in the ridgetail white prawn Exopalaemon carinicauda.</title>
        <authorList>
            <person name="Duan Y."/>
            <person name="Liu P."/>
            <person name="Li J."/>
            <person name="Li J."/>
            <person name="Gao B."/>
            <person name="Chen P."/>
        </authorList>
    </citation>
    <scope>NUCLEOTIDE SEQUENCE</scope>
</reference>
<evidence type="ECO:0000256" key="6">
    <source>
        <dbReference type="ARBA" id="ARBA00023284"/>
    </source>
</evidence>
<comment type="catalytic activity">
    <reaction evidence="7 9">
        <text>a hydroperoxide + [thioredoxin]-dithiol = an alcohol + [thioredoxin]-disulfide + H2O</text>
        <dbReference type="Rhea" id="RHEA:62620"/>
        <dbReference type="Rhea" id="RHEA-COMP:10698"/>
        <dbReference type="Rhea" id="RHEA-COMP:10700"/>
        <dbReference type="ChEBI" id="CHEBI:15377"/>
        <dbReference type="ChEBI" id="CHEBI:29950"/>
        <dbReference type="ChEBI" id="CHEBI:30879"/>
        <dbReference type="ChEBI" id="CHEBI:35924"/>
        <dbReference type="ChEBI" id="CHEBI:50058"/>
        <dbReference type="EC" id="1.11.1.24"/>
    </reaction>
</comment>
<dbReference type="EMBL" id="JX508643">
    <property type="protein sequence ID" value="AGJ03548.1"/>
    <property type="molecule type" value="mRNA"/>
</dbReference>
<dbReference type="PANTHER" id="PTHR10430">
    <property type="entry name" value="PEROXIREDOXIN"/>
    <property type="match status" value="1"/>
</dbReference>
<keyword evidence="4 9" id="KW-0049">Antioxidant</keyword>
<dbReference type="InterPro" id="IPR036249">
    <property type="entry name" value="Thioredoxin-like_sf"/>
</dbReference>
<evidence type="ECO:0000256" key="3">
    <source>
        <dbReference type="ARBA" id="ARBA00022559"/>
    </source>
</evidence>
<gene>
    <name evidence="11" type="primary">PRX</name>
</gene>
<dbReference type="InterPro" id="IPR013740">
    <property type="entry name" value="Redoxin"/>
</dbReference>
<protein>
    <recommendedName>
        <fullName evidence="9">Peroxiredoxin-5</fullName>
        <ecNumber evidence="9">1.11.1.24</ecNumber>
    </recommendedName>
</protein>
<comment type="function">
    <text evidence="1">Thiol-specific peroxidase that catalyzes the reduction of hydrogen peroxide and organic hydroperoxides to water and alcohols, respectively. Plays a role in cell protection against oxidative stress by detoxifying peroxides and as sensor of hydrogen peroxide-mediated signaling events.</text>
</comment>
<accession>U5JAY1</accession>
<keyword evidence="6 9" id="KW-0676">Redox-active center</keyword>
<comment type="similarity">
    <text evidence="2 9">Belongs to the peroxiredoxin family. Prx5 subfamily.</text>
</comment>
<dbReference type="GO" id="GO:0034599">
    <property type="term" value="P:cellular response to oxidative stress"/>
    <property type="evidence" value="ECO:0007669"/>
    <property type="project" value="InterPro"/>
</dbReference>
<organism evidence="11">
    <name type="scientific">Palaemon carinicauda</name>
    <name type="common">Ridgetail white prawn</name>
    <name type="synonym">Exopalaemon carinicauda</name>
    <dbReference type="NCBI Taxonomy" id="392227"/>
    <lineage>
        <taxon>Eukaryota</taxon>
        <taxon>Metazoa</taxon>
        <taxon>Ecdysozoa</taxon>
        <taxon>Arthropoda</taxon>
        <taxon>Crustacea</taxon>
        <taxon>Multicrustacea</taxon>
        <taxon>Malacostraca</taxon>
        <taxon>Eumalacostraca</taxon>
        <taxon>Eucarida</taxon>
        <taxon>Decapoda</taxon>
        <taxon>Pleocyemata</taxon>
        <taxon>Caridea</taxon>
        <taxon>Palaemonoidea</taxon>
        <taxon>Palaemonidae</taxon>
        <taxon>Palaemon</taxon>
    </lineage>
</organism>
<evidence type="ECO:0000256" key="2">
    <source>
        <dbReference type="ARBA" id="ARBA00010505"/>
    </source>
</evidence>
<dbReference type="CDD" id="cd03013">
    <property type="entry name" value="PRX5_like"/>
    <property type="match status" value="1"/>
</dbReference>
<name>U5JAY1_PALCI</name>
<evidence type="ECO:0000256" key="5">
    <source>
        <dbReference type="ARBA" id="ARBA00023002"/>
    </source>
</evidence>
<feature type="domain" description="Thioredoxin" evidence="10">
    <location>
        <begin position="39"/>
        <end position="194"/>
    </location>
</feature>
<evidence type="ECO:0000256" key="1">
    <source>
        <dbReference type="ARBA" id="ARBA00003330"/>
    </source>
</evidence>
<evidence type="ECO:0000256" key="4">
    <source>
        <dbReference type="ARBA" id="ARBA00022862"/>
    </source>
</evidence>
<dbReference type="Gene3D" id="3.40.30.10">
    <property type="entry name" value="Glutaredoxin"/>
    <property type="match status" value="1"/>
</dbReference>